<dbReference type="Gene3D" id="3.90.550.10">
    <property type="entry name" value="Spore Coat Polysaccharide Biosynthesis Protein SpsA, Chain A"/>
    <property type="match status" value="1"/>
</dbReference>
<sequence>MSAPHTPAAHPSQGAQPGSKEPVPLISIVTPTYNEAENLPILIERLHAALGVLPHEIIIADDNSPDGTWQVGEDLAAEDPTLRIMRRFHDPGLSASVLDGLSTARGEVLVVIDADLQHDTAVLPEMLSHVLTNRVDVCVGSRSTTGGGYGDWSASRRFVSWVATVIAKVLLRVSVSDPMSGYFVVSRAAYEQTAPSINPRGFKILLEFIGRNRNLRVDEVGYEFSNRIHGETKLNRSVIRSYLLGVAELRVGRQINPTFLLYALVGLVGLAVNSVLFTLAEAVGFPEITTGLNDAIDPIATSFLFSVQVTILLLFAMNNEFTFWEQRYRGWAMIPAFALYEVMSLVGTSVHVAVFTSLQNIGFLLNLLGTSASRVVQNLIGASIALVLNWFLNTTYLWRRRQR</sequence>
<keyword evidence="5" id="KW-0472">Membrane</keyword>
<evidence type="ECO:0000256" key="5">
    <source>
        <dbReference type="SAM" id="Phobius"/>
    </source>
</evidence>
<keyword evidence="2" id="KW-0328">Glycosyltransferase</keyword>
<dbReference type="GO" id="GO:0035269">
    <property type="term" value="P:protein O-linked glycosylation via mannose"/>
    <property type="evidence" value="ECO:0007669"/>
    <property type="project" value="TreeGrafter"/>
</dbReference>
<feature type="transmembrane region" description="Helical" evidence="5">
    <location>
        <begin position="299"/>
        <end position="318"/>
    </location>
</feature>
<gene>
    <name evidence="7" type="ORF">UFOPK1358_00718</name>
    <name evidence="8" type="ORF">UFOPK3519_02115</name>
</gene>
<dbReference type="SUPFAM" id="SSF53448">
    <property type="entry name" value="Nucleotide-diphospho-sugar transferases"/>
    <property type="match status" value="1"/>
</dbReference>
<dbReference type="InterPro" id="IPR039528">
    <property type="entry name" value="DPM1-like"/>
</dbReference>
<evidence type="ECO:0000256" key="4">
    <source>
        <dbReference type="SAM" id="MobiDB-lite"/>
    </source>
</evidence>
<protein>
    <submittedName>
        <fullName evidence="7">Unannotated protein</fullName>
    </submittedName>
</protein>
<feature type="region of interest" description="Disordered" evidence="4">
    <location>
        <begin position="1"/>
        <end position="23"/>
    </location>
</feature>
<dbReference type="EMBL" id="CAEZSF010000052">
    <property type="protein sequence ID" value="CAB4535622.1"/>
    <property type="molecule type" value="Genomic_DNA"/>
</dbReference>
<evidence type="ECO:0000313" key="8">
    <source>
        <dbReference type="EMBL" id="CAB4924603.1"/>
    </source>
</evidence>
<dbReference type="PANTHER" id="PTHR43398">
    <property type="entry name" value="DOLICHOL-PHOSPHATE MANNOSYLTRANSFERASE SUBUNIT 1"/>
    <property type="match status" value="1"/>
</dbReference>
<evidence type="ECO:0000256" key="3">
    <source>
        <dbReference type="ARBA" id="ARBA00022679"/>
    </source>
</evidence>
<keyword evidence="3" id="KW-0808">Transferase</keyword>
<evidence type="ECO:0000256" key="2">
    <source>
        <dbReference type="ARBA" id="ARBA00022676"/>
    </source>
</evidence>
<feature type="transmembrane region" description="Helical" evidence="5">
    <location>
        <begin position="330"/>
        <end position="355"/>
    </location>
</feature>
<keyword evidence="5" id="KW-0812">Transmembrane</keyword>
<dbReference type="CDD" id="cd06442">
    <property type="entry name" value="DPM1_like"/>
    <property type="match status" value="1"/>
</dbReference>
<feature type="transmembrane region" description="Helical" evidence="5">
    <location>
        <begin position="259"/>
        <end position="279"/>
    </location>
</feature>
<evidence type="ECO:0000256" key="1">
    <source>
        <dbReference type="ARBA" id="ARBA00006739"/>
    </source>
</evidence>
<feature type="transmembrane region" description="Helical" evidence="5">
    <location>
        <begin position="375"/>
        <end position="398"/>
    </location>
</feature>
<dbReference type="InterPro" id="IPR029044">
    <property type="entry name" value="Nucleotide-diphossugar_trans"/>
</dbReference>
<dbReference type="InterPro" id="IPR001173">
    <property type="entry name" value="Glyco_trans_2-like"/>
</dbReference>
<reference evidence="7" key="1">
    <citation type="submission" date="2020-05" db="EMBL/GenBank/DDBJ databases">
        <authorList>
            <person name="Chiriac C."/>
            <person name="Salcher M."/>
            <person name="Ghai R."/>
            <person name="Kavagutti S V."/>
        </authorList>
    </citation>
    <scope>NUCLEOTIDE SEQUENCE</scope>
</reference>
<name>A0A6J6B9D4_9ZZZZ</name>
<organism evidence="7">
    <name type="scientific">freshwater metagenome</name>
    <dbReference type="NCBI Taxonomy" id="449393"/>
    <lineage>
        <taxon>unclassified sequences</taxon>
        <taxon>metagenomes</taxon>
        <taxon>ecological metagenomes</taxon>
    </lineage>
</organism>
<feature type="domain" description="Glycosyltransferase 2-like" evidence="6">
    <location>
        <begin position="27"/>
        <end position="192"/>
    </location>
</feature>
<proteinExistence type="inferred from homology"/>
<dbReference type="EMBL" id="CAFBMG010000293">
    <property type="protein sequence ID" value="CAB4924603.1"/>
    <property type="molecule type" value="Genomic_DNA"/>
</dbReference>
<evidence type="ECO:0000259" key="6">
    <source>
        <dbReference type="Pfam" id="PF00535"/>
    </source>
</evidence>
<dbReference type="Pfam" id="PF00535">
    <property type="entry name" value="Glycos_transf_2"/>
    <property type="match status" value="1"/>
</dbReference>
<dbReference type="AlphaFoldDB" id="A0A6J6B9D4"/>
<comment type="similarity">
    <text evidence="1">Belongs to the glycosyltransferase 2 family.</text>
</comment>
<evidence type="ECO:0000313" key="7">
    <source>
        <dbReference type="EMBL" id="CAB4535622.1"/>
    </source>
</evidence>
<dbReference type="GO" id="GO:0006488">
    <property type="term" value="P:dolichol-linked oligosaccharide biosynthetic process"/>
    <property type="evidence" value="ECO:0007669"/>
    <property type="project" value="TreeGrafter"/>
</dbReference>
<dbReference type="PANTHER" id="PTHR43398:SF1">
    <property type="entry name" value="DOLICHOL-PHOSPHATE MANNOSYLTRANSFERASE SUBUNIT 1"/>
    <property type="match status" value="1"/>
</dbReference>
<dbReference type="GO" id="GO:0006506">
    <property type="term" value="P:GPI anchor biosynthetic process"/>
    <property type="evidence" value="ECO:0007669"/>
    <property type="project" value="TreeGrafter"/>
</dbReference>
<dbReference type="GO" id="GO:0004582">
    <property type="term" value="F:dolichyl-phosphate beta-D-mannosyltransferase activity"/>
    <property type="evidence" value="ECO:0007669"/>
    <property type="project" value="InterPro"/>
</dbReference>
<accession>A0A6J6B9D4</accession>
<dbReference type="GO" id="GO:0016020">
    <property type="term" value="C:membrane"/>
    <property type="evidence" value="ECO:0007669"/>
    <property type="project" value="GOC"/>
</dbReference>
<keyword evidence="5" id="KW-1133">Transmembrane helix</keyword>